<feature type="transmembrane region" description="Helical" evidence="10">
    <location>
        <begin position="538"/>
        <end position="556"/>
    </location>
</feature>
<protein>
    <submittedName>
        <fullName evidence="12">AGAP013463-PA-like protein</fullName>
    </submittedName>
</protein>
<dbReference type="GO" id="GO:1902495">
    <property type="term" value="C:transmembrane transporter complex"/>
    <property type="evidence" value="ECO:0007669"/>
    <property type="project" value="TreeGrafter"/>
</dbReference>
<comment type="subcellular location">
    <subcellularLocation>
        <location evidence="1">Membrane</location>
        <topology evidence="1">Multi-pass membrane protein</topology>
    </subcellularLocation>
</comment>
<organism evidence="12">
    <name type="scientific">Anopheles sinensis</name>
    <name type="common">Mosquito</name>
    <dbReference type="NCBI Taxonomy" id="74873"/>
    <lineage>
        <taxon>Eukaryota</taxon>
        <taxon>Metazoa</taxon>
        <taxon>Ecdysozoa</taxon>
        <taxon>Arthropoda</taxon>
        <taxon>Hexapoda</taxon>
        <taxon>Insecta</taxon>
        <taxon>Pterygota</taxon>
        <taxon>Neoptera</taxon>
        <taxon>Endopterygota</taxon>
        <taxon>Diptera</taxon>
        <taxon>Nematocera</taxon>
        <taxon>Culicoidea</taxon>
        <taxon>Culicidae</taxon>
        <taxon>Anophelinae</taxon>
        <taxon>Anopheles</taxon>
    </lineage>
</organism>
<proteinExistence type="predicted"/>
<evidence type="ECO:0000256" key="9">
    <source>
        <dbReference type="ARBA" id="ARBA00023303"/>
    </source>
</evidence>
<feature type="domain" description="Ion transport" evidence="11">
    <location>
        <begin position="477"/>
        <end position="717"/>
    </location>
</feature>
<name>A0A084WCN2_ANOSI</name>
<keyword evidence="8 10" id="KW-0472">Membrane</keyword>
<evidence type="ECO:0000256" key="5">
    <source>
        <dbReference type="ARBA" id="ARBA00022989"/>
    </source>
</evidence>
<feature type="transmembrane region" description="Helical" evidence="10">
    <location>
        <begin position="478"/>
        <end position="496"/>
    </location>
</feature>
<evidence type="ECO:0000256" key="3">
    <source>
        <dbReference type="ARBA" id="ARBA00022692"/>
    </source>
</evidence>
<evidence type="ECO:0000256" key="1">
    <source>
        <dbReference type="ARBA" id="ARBA00004141"/>
    </source>
</evidence>
<dbReference type="Gene3D" id="1.25.40.20">
    <property type="entry name" value="Ankyrin repeat-containing domain"/>
    <property type="match status" value="2"/>
</dbReference>
<feature type="transmembrane region" description="Helical" evidence="10">
    <location>
        <begin position="562"/>
        <end position="586"/>
    </location>
</feature>
<evidence type="ECO:0000256" key="8">
    <source>
        <dbReference type="ARBA" id="ARBA00023136"/>
    </source>
</evidence>
<evidence type="ECO:0000256" key="4">
    <source>
        <dbReference type="ARBA" id="ARBA00022737"/>
    </source>
</evidence>
<keyword evidence="7" id="KW-0406">Ion transport</keyword>
<dbReference type="VEuPathDB" id="VectorBase:ASIS017613"/>
<keyword evidence="3 10" id="KW-0812">Transmembrane</keyword>
<dbReference type="AlphaFoldDB" id="A0A084WCN2"/>
<dbReference type="PANTHER" id="PTHR47143">
    <property type="entry name" value="TRANSIENT RECEPTOR POTENTIAL CATION CHANNEL PROTEIN PAINLESS"/>
    <property type="match status" value="1"/>
</dbReference>
<dbReference type="InterPro" id="IPR005821">
    <property type="entry name" value="Ion_trans_dom"/>
</dbReference>
<keyword evidence="5 10" id="KW-1133">Transmembrane helix</keyword>
<dbReference type="InterPro" id="IPR036770">
    <property type="entry name" value="Ankyrin_rpt-contain_sf"/>
</dbReference>
<evidence type="ECO:0000256" key="2">
    <source>
        <dbReference type="ARBA" id="ARBA00022448"/>
    </source>
</evidence>
<keyword evidence="2" id="KW-0813">Transport</keyword>
<evidence type="ECO:0000256" key="6">
    <source>
        <dbReference type="ARBA" id="ARBA00023043"/>
    </source>
</evidence>
<dbReference type="InterPro" id="IPR052076">
    <property type="entry name" value="TRP_cation_channel"/>
</dbReference>
<evidence type="ECO:0000256" key="10">
    <source>
        <dbReference type="SAM" id="Phobius"/>
    </source>
</evidence>
<gene>
    <name evidence="12" type="ORF">ZHAS_00016029</name>
</gene>
<accession>A0A084WCN2</accession>
<keyword evidence="4" id="KW-0677">Repeat</keyword>
<reference evidence="13" key="2">
    <citation type="submission" date="2020-05" db="UniProtKB">
        <authorList>
            <consortium name="EnsemblMetazoa"/>
        </authorList>
    </citation>
    <scope>IDENTIFICATION</scope>
</reference>
<dbReference type="SUPFAM" id="SSF48403">
    <property type="entry name" value="Ankyrin repeat"/>
    <property type="match status" value="2"/>
</dbReference>
<dbReference type="OMA" id="FIEACIT"/>
<evidence type="ECO:0000313" key="13">
    <source>
        <dbReference type="EnsemblMetazoa" id="ASIC016029-PA"/>
    </source>
</evidence>
<evidence type="ECO:0000313" key="12">
    <source>
        <dbReference type="EMBL" id="KFB47976.1"/>
    </source>
</evidence>
<dbReference type="EMBL" id="KE525337">
    <property type="protein sequence ID" value="KFB47976.1"/>
    <property type="molecule type" value="Genomic_DNA"/>
</dbReference>
<dbReference type="PANTHER" id="PTHR47143:SF4">
    <property type="entry name" value="TRANSIENT RECEPTOR POTENTIAL CATION CHANNEL PROTEIN PAINLESS"/>
    <property type="match status" value="1"/>
</dbReference>
<sequence>MKAICRTLSRLWMTGATRTSFGDPSTKYSLFEKACKKSGRSEYIKACIEHRGKIKSDAPADVNEVNPKNNQCPIHLAALSYDEGNLSELLQCKDVQVDKKFEDRTALFMLFEELGKKNQPAELRGKIFVNIKLLLKNGADINEPNEANVVPLCHLLTDGEDWRKEILEYCIDNHALYLDARKSQLRKAIEKHFPELMLKVQLEDDPMKLIEYYIRPSDEQLFIFVYEKFCKKSEAGFTRVKRQELIQKTVKNRMLLATKVLMEDLLDNGKLKDPELWVLDLLETCCSYGYYEGFKWFLQIIPRTNATYINNKTPFVTLVKQMAASPKQSKDLLSCMKLLLEDGRCEIDKRDPLDCTALHHAAMERIDEAQELLLKNGAYLGSKDVFGNLTISLINPALLERHLDLCITGDKPYSTNDYKKYELKIDFRNFVPPEDDQTCELDPVVQLARSFGSSRELLRHPVITSMLLLKWHLLSRCFYTNTIVCAIIFLSFMSYLVLDVHTDSSACISWVGLGYIALRELFQLVLTCKSYFKSKVNWLELFLITTCVIVLARPTMGHGYRQALSIVACGLLTVEFVLLIGTLPLFSISTHMVMLKRVATNFLKLLIPYCVILLPLGVMFHLLYQTPHANKSGQKKSTENNTFGTNVSSDSTVVVTNSFNNFDNIGQALVKMFVMFTGEFEAANLHLHESIWRTVLFLTFLFVAFCVLFNAMNGMAVGDTGVSKISLTKVS</sequence>
<evidence type="ECO:0000256" key="7">
    <source>
        <dbReference type="ARBA" id="ARBA00023065"/>
    </source>
</evidence>
<keyword evidence="14" id="KW-1185">Reference proteome</keyword>
<dbReference type="OrthoDB" id="7784786at2759"/>
<dbReference type="Pfam" id="PF00520">
    <property type="entry name" value="Ion_trans"/>
    <property type="match status" value="1"/>
</dbReference>
<evidence type="ECO:0000259" key="11">
    <source>
        <dbReference type="Pfam" id="PF00520"/>
    </source>
</evidence>
<dbReference type="EMBL" id="ATLV01022790">
    <property type="status" value="NOT_ANNOTATED_CDS"/>
    <property type="molecule type" value="Genomic_DNA"/>
</dbReference>
<dbReference type="GO" id="GO:0005216">
    <property type="term" value="F:monoatomic ion channel activity"/>
    <property type="evidence" value="ECO:0007669"/>
    <property type="project" value="InterPro"/>
</dbReference>
<feature type="transmembrane region" description="Helical" evidence="10">
    <location>
        <begin position="606"/>
        <end position="624"/>
    </location>
</feature>
<dbReference type="VEuPathDB" id="VectorBase:ASIC016029"/>
<keyword evidence="9" id="KW-0407">Ion channel</keyword>
<dbReference type="EnsemblMetazoa" id="ASIC016029-RA">
    <property type="protein sequence ID" value="ASIC016029-PA"/>
    <property type="gene ID" value="ASIC016029"/>
</dbReference>
<dbReference type="Proteomes" id="UP000030765">
    <property type="component" value="Unassembled WGS sequence"/>
</dbReference>
<reference evidence="12 14" key="1">
    <citation type="journal article" date="2014" name="BMC Genomics">
        <title>Genome sequence of Anopheles sinensis provides insight into genetics basis of mosquito competence for malaria parasites.</title>
        <authorList>
            <person name="Zhou D."/>
            <person name="Zhang D."/>
            <person name="Ding G."/>
            <person name="Shi L."/>
            <person name="Hou Q."/>
            <person name="Ye Y."/>
            <person name="Xu Y."/>
            <person name="Zhou H."/>
            <person name="Xiong C."/>
            <person name="Li S."/>
            <person name="Yu J."/>
            <person name="Hong S."/>
            <person name="Yu X."/>
            <person name="Zou P."/>
            <person name="Chen C."/>
            <person name="Chang X."/>
            <person name="Wang W."/>
            <person name="Lv Y."/>
            <person name="Sun Y."/>
            <person name="Ma L."/>
            <person name="Shen B."/>
            <person name="Zhu C."/>
        </authorList>
    </citation>
    <scope>NUCLEOTIDE SEQUENCE [LARGE SCALE GENOMIC DNA]</scope>
</reference>
<evidence type="ECO:0000313" key="14">
    <source>
        <dbReference type="Proteomes" id="UP000030765"/>
    </source>
</evidence>
<dbReference type="VEuPathDB" id="VectorBase:ASIS012571"/>
<dbReference type="STRING" id="74873.A0A084WCN2"/>
<feature type="transmembrane region" description="Helical" evidence="10">
    <location>
        <begin position="691"/>
        <end position="711"/>
    </location>
</feature>
<keyword evidence="6" id="KW-0040">ANK repeat</keyword>